<evidence type="ECO:0000256" key="1">
    <source>
        <dbReference type="SAM" id="MobiDB-lite"/>
    </source>
</evidence>
<keyword evidence="2" id="KW-0472">Membrane</keyword>
<dbReference type="OrthoDB" id="3917128at2759"/>
<gene>
    <name evidence="3" type="ORF">PDIGIT_LOCUS11465</name>
</gene>
<dbReference type="EMBL" id="CAOQHR010000008">
    <property type="protein sequence ID" value="CAI6338337.1"/>
    <property type="molecule type" value="Genomic_DNA"/>
</dbReference>
<sequence length="464" mass="52343">MIHQNLDVQRSTSIRNIARSRTMRPLALCLPFVGIAACSAIAASAVDIPLHCAGRRAEREEKCQDPLDTVTSVVSGSFYIAKLPCLDCPVGRLSDGKKELLHRENELLFNVSLSDDSRRLYLNDKPIFPILSTTPTPPTILTPQINPNFTQTDLDNWIKCTLDGCDGNHCSCMNSFASDTYLSEVHLDYDYYSHRLEPLKEDVEQWEVTFDAIGGRDILPNDSIWRANDTKQNMLRIVVQGKELKDDNRNPQNSAGGGSLFETPDQPTSIVYEYSITSVELSERSYRFDTPKGSGFFGGFRRYFGLDVVRSDGHIVYLQEEWALYGKEGSFRSQFGYFVHEWPWAAIFITIGSILGGLIALWLAYKLFILAKQQHELATWDGIDTVWANLRRDPDDRDEEDALLNGSGYRDIAYNGGEGSGRYRDESDDEEGSFRYTDEEITNKPLPIKPLPEKPLPAVPLIDT</sequence>
<evidence type="ECO:0000313" key="3">
    <source>
        <dbReference type="EMBL" id="CAI6338337.1"/>
    </source>
</evidence>
<name>A0A9W4UNP8_9PLEO</name>
<keyword evidence="2" id="KW-0812">Transmembrane</keyword>
<keyword evidence="2" id="KW-1133">Transmembrane helix</keyword>
<protein>
    <submittedName>
        <fullName evidence="3">Uncharacterized protein</fullName>
    </submittedName>
</protein>
<feature type="region of interest" description="Disordered" evidence="1">
    <location>
        <begin position="415"/>
        <end position="464"/>
    </location>
</feature>
<organism evidence="3 4">
    <name type="scientific">Periconia digitata</name>
    <dbReference type="NCBI Taxonomy" id="1303443"/>
    <lineage>
        <taxon>Eukaryota</taxon>
        <taxon>Fungi</taxon>
        <taxon>Dikarya</taxon>
        <taxon>Ascomycota</taxon>
        <taxon>Pezizomycotina</taxon>
        <taxon>Dothideomycetes</taxon>
        <taxon>Pleosporomycetidae</taxon>
        <taxon>Pleosporales</taxon>
        <taxon>Massarineae</taxon>
        <taxon>Periconiaceae</taxon>
        <taxon>Periconia</taxon>
    </lineage>
</organism>
<accession>A0A9W4UNP8</accession>
<dbReference type="AlphaFoldDB" id="A0A9W4UNP8"/>
<feature type="compositionally biased region" description="Pro residues" evidence="1">
    <location>
        <begin position="447"/>
        <end position="458"/>
    </location>
</feature>
<reference evidence="3" key="1">
    <citation type="submission" date="2023-01" db="EMBL/GenBank/DDBJ databases">
        <authorList>
            <person name="Van Ghelder C."/>
            <person name="Rancurel C."/>
        </authorList>
    </citation>
    <scope>NUCLEOTIDE SEQUENCE</scope>
    <source>
        <strain evidence="3">CNCM I-4278</strain>
    </source>
</reference>
<evidence type="ECO:0000256" key="2">
    <source>
        <dbReference type="SAM" id="Phobius"/>
    </source>
</evidence>
<dbReference type="Proteomes" id="UP001152607">
    <property type="component" value="Unassembled WGS sequence"/>
</dbReference>
<comment type="caution">
    <text evidence="3">The sequence shown here is derived from an EMBL/GenBank/DDBJ whole genome shotgun (WGS) entry which is preliminary data.</text>
</comment>
<keyword evidence="4" id="KW-1185">Reference proteome</keyword>
<evidence type="ECO:0000313" key="4">
    <source>
        <dbReference type="Proteomes" id="UP001152607"/>
    </source>
</evidence>
<proteinExistence type="predicted"/>
<feature type="transmembrane region" description="Helical" evidence="2">
    <location>
        <begin position="342"/>
        <end position="365"/>
    </location>
</feature>
<feature type="compositionally biased region" description="Basic and acidic residues" evidence="1">
    <location>
        <begin position="432"/>
        <end position="442"/>
    </location>
</feature>